<sequence length="107" mass="12049">MQSIASLYSLYCEAGFAEETFWTLTPRRYLIVMRGAQKRRAERIADTAEAAWVGFHVERKDLDRYCAALRGEDLTQPPEALGSVLTSASTGMAVVSWPEYLAQRKDT</sequence>
<reference evidence="1 2" key="1">
    <citation type="submission" date="2015-09" db="EMBL/GenBank/DDBJ databases">
        <authorList>
            <consortium name="Swine Surveillance"/>
        </authorList>
    </citation>
    <scope>NUCLEOTIDE SEQUENCE [LARGE SCALE GENOMIC DNA]</scope>
    <source>
        <strain evidence="1 2">CECT 4357</strain>
    </source>
</reference>
<accession>A0A0N7LVN7</accession>
<name>A0A0N7LVN7_THAGE</name>
<dbReference type="RefSeq" id="WP_058263364.1">
    <property type="nucleotide sequence ID" value="NZ_CP051181.1"/>
</dbReference>
<dbReference type="STRING" id="53501.SAMN04488043_105190"/>
<dbReference type="AlphaFoldDB" id="A0A0N7LVN7"/>
<dbReference type="EMBL" id="CYSA01000025">
    <property type="protein sequence ID" value="CUH66810.1"/>
    <property type="molecule type" value="Genomic_DNA"/>
</dbReference>
<dbReference type="Proteomes" id="UP000051587">
    <property type="component" value="Unassembled WGS sequence"/>
</dbReference>
<organism evidence="1 2">
    <name type="scientific">Thalassovita gelatinovora</name>
    <name type="common">Thalassobius gelatinovorus</name>
    <dbReference type="NCBI Taxonomy" id="53501"/>
    <lineage>
        <taxon>Bacteria</taxon>
        <taxon>Pseudomonadati</taxon>
        <taxon>Pseudomonadota</taxon>
        <taxon>Alphaproteobacteria</taxon>
        <taxon>Rhodobacterales</taxon>
        <taxon>Roseobacteraceae</taxon>
        <taxon>Thalassovita</taxon>
    </lineage>
</organism>
<evidence type="ECO:0000313" key="2">
    <source>
        <dbReference type="Proteomes" id="UP000051587"/>
    </source>
</evidence>
<dbReference type="OrthoDB" id="7586141at2"/>
<proteinExistence type="predicted"/>
<keyword evidence="2" id="KW-1185">Reference proteome</keyword>
<protein>
    <submittedName>
        <fullName evidence="1">Uncharacterized protein</fullName>
    </submittedName>
</protein>
<evidence type="ECO:0000313" key="1">
    <source>
        <dbReference type="EMBL" id="CUH66810.1"/>
    </source>
</evidence>
<gene>
    <name evidence="1" type="ORF">TG4357_02653</name>
</gene>